<dbReference type="EMBL" id="JAIQCJ010002358">
    <property type="protein sequence ID" value="KAJ8776689.1"/>
    <property type="molecule type" value="Genomic_DNA"/>
</dbReference>
<name>A0AB34GED8_ESCRO</name>
<evidence type="ECO:0000313" key="2">
    <source>
        <dbReference type="EMBL" id="KAJ8776689.1"/>
    </source>
</evidence>
<organism evidence="2 3">
    <name type="scientific">Eschrichtius robustus</name>
    <name type="common">California gray whale</name>
    <name type="synonym">Eschrichtius gibbosus</name>
    <dbReference type="NCBI Taxonomy" id="9764"/>
    <lineage>
        <taxon>Eukaryota</taxon>
        <taxon>Metazoa</taxon>
        <taxon>Chordata</taxon>
        <taxon>Craniata</taxon>
        <taxon>Vertebrata</taxon>
        <taxon>Euteleostomi</taxon>
        <taxon>Mammalia</taxon>
        <taxon>Eutheria</taxon>
        <taxon>Laurasiatheria</taxon>
        <taxon>Artiodactyla</taxon>
        <taxon>Whippomorpha</taxon>
        <taxon>Cetacea</taxon>
        <taxon>Mysticeti</taxon>
        <taxon>Eschrichtiidae</taxon>
        <taxon>Eschrichtius</taxon>
    </lineage>
</organism>
<dbReference type="AlphaFoldDB" id="A0AB34GED8"/>
<comment type="caution">
    <text evidence="2">The sequence shown here is derived from an EMBL/GenBank/DDBJ whole genome shotgun (WGS) entry which is preliminary data.</text>
</comment>
<proteinExistence type="predicted"/>
<feature type="region of interest" description="Disordered" evidence="1">
    <location>
        <begin position="57"/>
        <end position="154"/>
    </location>
</feature>
<accession>A0AB34GED8</accession>
<protein>
    <submittedName>
        <fullName evidence="2">Uncharacterized protein</fullName>
    </submittedName>
</protein>
<sequence>MRGSGCALPGSCGARASPPAQAPSRQLAAAAMSAAIEREFDELDAQNRWQQLYLVSGGLAQPPPTPPRTWLADAGAHRHSPPPPPPAGAEVVARGPPQGARAPPGPRRSGARGWGGRMRAGAVGSGGAVPGGGRGRGRNGTGGGQGVMASGDRGVGGLGWVAEPWWCGRTAAARASPARRRPLITLWKELGESG</sequence>
<feature type="compositionally biased region" description="Low complexity" evidence="1">
    <location>
        <begin position="14"/>
        <end position="25"/>
    </location>
</feature>
<feature type="compositionally biased region" description="Low complexity" evidence="1">
    <location>
        <begin position="88"/>
        <end position="102"/>
    </location>
</feature>
<gene>
    <name evidence="2" type="ORF">J1605_015278</name>
</gene>
<dbReference type="Proteomes" id="UP001159641">
    <property type="component" value="Unassembled WGS sequence"/>
</dbReference>
<reference evidence="2 3" key="1">
    <citation type="submission" date="2022-11" db="EMBL/GenBank/DDBJ databases">
        <title>Whole genome sequence of Eschrichtius robustus ER-17-0199.</title>
        <authorList>
            <person name="Bruniche-Olsen A."/>
            <person name="Black A.N."/>
            <person name="Fields C.J."/>
            <person name="Walden K."/>
            <person name="Dewoody J.A."/>
        </authorList>
    </citation>
    <scope>NUCLEOTIDE SEQUENCE [LARGE SCALE GENOMIC DNA]</scope>
    <source>
        <strain evidence="2">ER-17-0199</strain>
        <tissue evidence="2">Blubber</tissue>
    </source>
</reference>
<feature type="compositionally biased region" description="Gly residues" evidence="1">
    <location>
        <begin position="112"/>
        <end position="146"/>
    </location>
</feature>
<evidence type="ECO:0000313" key="3">
    <source>
        <dbReference type="Proteomes" id="UP001159641"/>
    </source>
</evidence>
<feature type="region of interest" description="Disordered" evidence="1">
    <location>
        <begin position="1"/>
        <end position="25"/>
    </location>
</feature>
<evidence type="ECO:0000256" key="1">
    <source>
        <dbReference type="SAM" id="MobiDB-lite"/>
    </source>
</evidence>
<keyword evidence="3" id="KW-1185">Reference proteome</keyword>